<keyword evidence="4 5" id="KW-0067">ATP-binding</keyword>
<feature type="binding site" evidence="5">
    <location>
        <position position="42"/>
    </location>
    <ligand>
        <name>ATP</name>
        <dbReference type="ChEBI" id="CHEBI:30616"/>
    </ligand>
</feature>
<organism evidence="7 8">
    <name type="scientific">Dolichospermum heterosporum TAC447</name>
    <dbReference type="NCBI Taxonomy" id="747523"/>
    <lineage>
        <taxon>Bacteria</taxon>
        <taxon>Bacillati</taxon>
        <taxon>Cyanobacteriota</taxon>
        <taxon>Cyanophyceae</taxon>
        <taxon>Nostocales</taxon>
        <taxon>Aphanizomenonaceae</taxon>
        <taxon>Dolichospermum</taxon>
        <taxon>Dolichospermum heterosporum</taxon>
    </lineage>
</organism>
<evidence type="ECO:0000256" key="1">
    <source>
        <dbReference type="ARBA" id="ARBA00022679"/>
    </source>
</evidence>
<evidence type="ECO:0000256" key="4">
    <source>
        <dbReference type="ARBA" id="ARBA00022840"/>
    </source>
</evidence>
<dbReference type="PANTHER" id="PTHR43289:SF34">
    <property type="entry name" value="SERINE_THREONINE-PROTEIN KINASE YBDM-RELATED"/>
    <property type="match status" value="1"/>
</dbReference>
<dbReference type="Pfam" id="PF00069">
    <property type="entry name" value="Pkinase"/>
    <property type="match status" value="1"/>
</dbReference>
<gene>
    <name evidence="7" type="ORF">NG743_09250</name>
</gene>
<dbReference type="Pfam" id="PF05419">
    <property type="entry name" value="GUN4"/>
    <property type="match status" value="1"/>
</dbReference>
<dbReference type="PANTHER" id="PTHR43289">
    <property type="entry name" value="MITOGEN-ACTIVATED PROTEIN KINASE KINASE KINASE 20-RELATED"/>
    <property type="match status" value="1"/>
</dbReference>
<accession>A0ABY5LZN9</accession>
<evidence type="ECO:0000259" key="6">
    <source>
        <dbReference type="PROSITE" id="PS50011"/>
    </source>
</evidence>
<dbReference type="Proteomes" id="UP001057561">
    <property type="component" value="Chromosome"/>
</dbReference>
<proteinExistence type="predicted"/>
<dbReference type="SUPFAM" id="SSF56112">
    <property type="entry name" value="Protein kinase-like (PK-like)"/>
    <property type="match status" value="1"/>
</dbReference>
<dbReference type="InterPro" id="IPR011009">
    <property type="entry name" value="Kinase-like_dom_sf"/>
</dbReference>
<keyword evidence="2 5" id="KW-0547">Nucleotide-binding</keyword>
<dbReference type="PROSITE" id="PS00108">
    <property type="entry name" value="PROTEIN_KINASE_ST"/>
    <property type="match status" value="1"/>
</dbReference>
<dbReference type="SUPFAM" id="SSF140869">
    <property type="entry name" value="GUN4-like"/>
    <property type="match status" value="1"/>
</dbReference>
<keyword evidence="1" id="KW-0808">Transferase</keyword>
<dbReference type="SMART" id="SM00220">
    <property type="entry name" value="S_TKc"/>
    <property type="match status" value="1"/>
</dbReference>
<dbReference type="Gene3D" id="1.10.10.1770">
    <property type="entry name" value="Gun4-like"/>
    <property type="match status" value="1"/>
</dbReference>
<dbReference type="PROSITE" id="PS50011">
    <property type="entry name" value="PROTEIN_KINASE_DOM"/>
    <property type="match status" value="1"/>
</dbReference>
<dbReference type="PROSITE" id="PS00107">
    <property type="entry name" value="PROTEIN_KINASE_ATP"/>
    <property type="match status" value="1"/>
</dbReference>
<keyword evidence="8" id="KW-1185">Reference proteome</keyword>
<dbReference type="CDD" id="cd14014">
    <property type="entry name" value="STKc_PknB_like"/>
    <property type="match status" value="1"/>
</dbReference>
<keyword evidence="3 7" id="KW-0418">Kinase</keyword>
<evidence type="ECO:0000256" key="5">
    <source>
        <dbReference type="PROSITE-ProRule" id="PRU10141"/>
    </source>
</evidence>
<feature type="domain" description="Protein kinase" evidence="6">
    <location>
        <begin position="14"/>
        <end position="278"/>
    </location>
</feature>
<dbReference type="Gene3D" id="1.25.40.620">
    <property type="match status" value="1"/>
</dbReference>
<dbReference type="InterPro" id="IPR000719">
    <property type="entry name" value="Prot_kinase_dom"/>
</dbReference>
<name>A0ABY5LZN9_9CYAN</name>
<protein>
    <submittedName>
        <fullName evidence="7">Serine/threonine-protein kinase</fullName>
    </submittedName>
</protein>
<dbReference type="GO" id="GO:0016301">
    <property type="term" value="F:kinase activity"/>
    <property type="evidence" value="ECO:0007669"/>
    <property type="project" value="UniProtKB-KW"/>
</dbReference>
<dbReference type="InterPro" id="IPR017441">
    <property type="entry name" value="Protein_kinase_ATP_BS"/>
</dbReference>
<dbReference type="Gene3D" id="3.30.200.20">
    <property type="entry name" value="Phosphorylase Kinase, domain 1"/>
    <property type="match status" value="1"/>
</dbReference>
<dbReference type="InterPro" id="IPR008271">
    <property type="entry name" value="Ser/Thr_kinase_AS"/>
</dbReference>
<dbReference type="InterPro" id="IPR008629">
    <property type="entry name" value="GUN4-like"/>
</dbReference>
<sequence>MAWLSGQQLQDGKYTIEKELGEGGFGITYRARDNYDNFVVIKTLNDVIQKRADFAKFQQDFLNEAIKLAKCSHPHIVQIYEVIHENDLWCMVMEYIDGEDLGSFVENQGVLSESEALRYIQQIGSALTLVHNNGLLHRDIKPQNIMLRSGKSEAVLIDFGIAREFTPNLTKTHTKILSDGFAPIEQYDARAKRGAFTDVYALAATLYSVLTGELPTISPMRAIGTELAEAKKINSSISDKVNQAIIKGMEIKPENRPQSITEWLGLLDLNEIDLQPQVTKIPSINVVNIDQIPNLLTNKLFNKINNYSKLEELLINKKWQSADEWTKYKILEIMGLQEQGYFMAEDIKNFPCQALQTIDKLWVKYSKGRFGFSIQKRIWEKLGGKAGVFNEENWVLFGEYVGWRSTRNHQILFAGWTTREWCYYSEINFSENAVEGHLPRLWYEWRGGYELSAILLRLEVCNFS</sequence>
<evidence type="ECO:0000256" key="3">
    <source>
        <dbReference type="ARBA" id="ARBA00022777"/>
    </source>
</evidence>
<dbReference type="CDD" id="cd16383">
    <property type="entry name" value="GUN4"/>
    <property type="match status" value="1"/>
</dbReference>
<dbReference type="InterPro" id="IPR037215">
    <property type="entry name" value="GUN4-like_sf"/>
</dbReference>
<reference evidence="7" key="1">
    <citation type="submission" date="2022-06" db="EMBL/GenBank/DDBJ databases">
        <title>Nostosin G and Spiroidesin B from the Cyanobacterium Dolichospermum sp. NIES-1697.</title>
        <authorList>
            <person name="Phan C.-S."/>
            <person name="Mehjabin J.J."/>
            <person name="Anas A.R.J."/>
            <person name="Hayasaka M."/>
            <person name="Onoki R."/>
            <person name="Wang J."/>
            <person name="Umezawa T."/>
            <person name="Washio K."/>
            <person name="Morikawa M."/>
            <person name="Okino T."/>
        </authorList>
    </citation>
    <scope>NUCLEOTIDE SEQUENCE</scope>
    <source>
        <strain evidence="7">NIES-1697</strain>
    </source>
</reference>
<dbReference type="Gene3D" id="1.10.510.10">
    <property type="entry name" value="Transferase(Phosphotransferase) domain 1"/>
    <property type="match status" value="1"/>
</dbReference>
<evidence type="ECO:0000256" key="2">
    <source>
        <dbReference type="ARBA" id="ARBA00022741"/>
    </source>
</evidence>
<dbReference type="RefSeq" id="WP_257121888.1">
    <property type="nucleotide sequence ID" value="NZ_CP099464.1"/>
</dbReference>
<evidence type="ECO:0000313" key="8">
    <source>
        <dbReference type="Proteomes" id="UP001057561"/>
    </source>
</evidence>
<evidence type="ECO:0000313" key="7">
    <source>
        <dbReference type="EMBL" id="UUO17155.1"/>
    </source>
</evidence>
<dbReference type="EMBL" id="CP099464">
    <property type="protein sequence ID" value="UUO17155.1"/>
    <property type="molecule type" value="Genomic_DNA"/>
</dbReference>